<dbReference type="CDD" id="cd04301">
    <property type="entry name" value="NAT_SF"/>
    <property type="match status" value="1"/>
</dbReference>
<evidence type="ECO:0000313" key="3">
    <source>
        <dbReference type="Proteomes" id="UP000729701"/>
    </source>
</evidence>
<dbReference type="PANTHER" id="PTHR42791">
    <property type="entry name" value="GNAT FAMILY ACETYLTRANSFERASE"/>
    <property type="match status" value="1"/>
</dbReference>
<reference evidence="2" key="2">
    <citation type="journal article" date="2022" name="Microbiol. Resour. Announc.">
        <title>Metagenome Sequencing to Explore Phylogenomics of Terrestrial Cyanobacteria.</title>
        <authorList>
            <person name="Ward R.D."/>
            <person name="Stajich J.E."/>
            <person name="Johansen J.R."/>
            <person name="Huntemann M."/>
            <person name="Clum A."/>
            <person name="Foster B."/>
            <person name="Foster B."/>
            <person name="Roux S."/>
            <person name="Palaniappan K."/>
            <person name="Varghese N."/>
            <person name="Mukherjee S."/>
            <person name="Reddy T.B.K."/>
            <person name="Daum C."/>
            <person name="Copeland A."/>
            <person name="Chen I.A."/>
            <person name="Ivanova N.N."/>
            <person name="Kyrpides N.C."/>
            <person name="Shapiro N."/>
            <person name="Eloe-Fadrosh E.A."/>
            <person name="Pietrasiak N."/>
        </authorList>
    </citation>
    <scope>NUCLEOTIDE SEQUENCE</scope>
    <source>
        <strain evidence="2">GSE-NOS-MK-12-04C</strain>
    </source>
</reference>
<evidence type="ECO:0000313" key="2">
    <source>
        <dbReference type="EMBL" id="MBW4669999.1"/>
    </source>
</evidence>
<dbReference type="PROSITE" id="PS51186">
    <property type="entry name" value="GNAT"/>
    <property type="match status" value="1"/>
</dbReference>
<dbReference type="PANTHER" id="PTHR42791:SF1">
    <property type="entry name" value="N-ACETYLTRANSFERASE DOMAIN-CONTAINING PROTEIN"/>
    <property type="match status" value="1"/>
</dbReference>
<dbReference type="Gene3D" id="3.40.630.30">
    <property type="match status" value="1"/>
</dbReference>
<comment type="caution">
    <text evidence="2">The sequence shown here is derived from an EMBL/GenBank/DDBJ whole genome shotgun (WGS) entry which is preliminary data.</text>
</comment>
<dbReference type="GO" id="GO:0016747">
    <property type="term" value="F:acyltransferase activity, transferring groups other than amino-acyl groups"/>
    <property type="evidence" value="ECO:0007669"/>
    <property type="project" value="InterPro"/>
</dbReference>
<reference evidence="2" key="1">
    <citation type="submission" date="2021-05" db="EMBL/GenBank/DDBJ databases">
        <authorList>
            <person name="Pietrasiak N."/>
            <person name="Ward R."/>
            <person name="Stajich J.E."/>
            <person name="Kurbessoian T."/>
        </authorList>
    </citation>
    <scope>NUCLEOTIDE SEQUENCE</scope>
    <source>
        <strain evidence="2">GSE-NOS-MK-12-04C</strain>
    </source>
</reference>
<accession>A0A951QPD2</accession>
<dbReference type="InterPro" id="IPR016181">
    <property type="entry name" value="Acyl_CoA_acyltransferase"/>
</dbReference>
<dbReference type="EMBL" id="JAHHGZ010000026">
    <property type="protein sequence ID" value="MBW4669999.1"/>
    <property type="molecule type" value="Genomic_DNA"/>
</dbReference>
<gene>
    <name evidence="2" type="ORF">KME60_21945</name>
</gene>
<evidence type="ECO:0000259" key="1">
    <source>
        <dbReference type="PROSITE" id="PS51186"/>
    </source>
</evidence>
<name>A0A951QPD2_9CYAN</name>
<feature type="domain" description="N-acetyltransferase" evidence="1">
    <location>
        <begin position="50"/>
        <end position="202"/>
    </location>
</feature>
<dbReference type="Proteomes" id="UP000729701">
    <property type="component" value="Unassembled WGS sequence"/>
</dbReference>
<protein>
    <submittedName>
        <fullName evidence="2">GNAT family N-acetyltransferase</fullName>
    </submittedName>
</protein>
<dbReference type="AlphaFoldDB" id="A0A951QPD2"/>
<dbReference type="InterPro" id="IPR000182">
    <property type="entry name" value="GNAT_dom"/>
</dbReference>
<organism evidence="2 3">
    <name type="scientific">Cyanomargarita calcarea GSE-NOS-MK-12-04C</name>
    <dbReference type="NCBI Taxonomy" id="2839659"/>
    <lineage>
        <taxon>Bacteria</taxon>
        <taxon>Bacillati</taxon>
        <taxon>Cyanobacteriota</taxon>
        <taxon>Cyanophyceae</taxon>
        <taxon>Nostocales</taxon>
        <taxon>Cyanomargaritaceae</taxon>
        <taxon>Cyanomargarita</taxon>
    </lineage>
</organism>
<proteinExistence type="predicted"/>
<dbReference type="SUPFAM" id="SSF55729">
    <property type="entry name" value="Acyl-CoA N-acyltransferases (Nat)"/>
    <property type="match status" value="1"/>
</dbReference>
<dbReference type="Pfam" id="PF00583">
    <property type="entry name" value="Acetyltransf_1"/>
    <property type="match status" value="1"/>
</dbReference>
<sequence>MTANVINLDRAQIAQASEILSNAFDSDPIFRYMMPSEEARRNATKLIFGIILRENQHCQHIYTTTPELKGIAVWVPPGRSALSFLGSLQLGLLMPFKLGLPALGRALSLFNIIEKYHKQDMQRPHWYLANLGVAPAYQGQGIGASLLQPVLQRADSERLPCYLETSTNSAVRFYQRQGFEILRIPELPQNVPPMWTMKREAR</sequence>
<dbReference type="InterPro" id="IPR052523">
    <property type="entry name" value="Trichothecene_AcTrans"/>
</dbReference>